<protein>
    <submittedName>
        <fullName evidence="3">Uncharacterized protein</fullName>
    </submittedName>
</protein>
<evidence type="ECO:0000313" key="4">
    <source>
        <dbReference type="Proteomes" id="UP000193642"/>
    </source>
</evidence>
<reference evidence="3 4" key="1">
    <citation type="submission" date="2016-07" db="EMBL/GenBank/DDBJ databases">
        <title>Pervasive Adenine N6-methylation of Active Genes in Fungi.</title>
        <authorList>
            <consortium name="DOE Joint Genome Institute"/>
            <person name="Mondo S.J."/>
            <person name="Dannebaum R.O."/>
            <person name="Kuo R.C."/>
            <person name="Labutti K."/>
            <person name="Haridas S."/>
            <person name="Kuo A."/>
            <person name="Salamov A."/>
            <person name="Ahrendt S.R."/>
            <person name="Lipzen A."/>
            <person name="Sullivan W."/>
            <person name="Andreopoulos W.B."/>
            <person name="Clum A."/>
            <person name="Lindquist E."/>
            <person name="Daum C."/>
            <person name="Ramamoorthy G.K."/>
            <person name="Gryganskyi A."/>
            <person name="Culley D."/>
            <person name="Magnuson J.K."/>
            <person name="James T.Y."/>
            <person name="O'Malley M.A."/>
            <person name="Stajich J.E."/>
            <person name="Spatafora J.W."/>
            <person name="Visel A."/>
            <person name="Grigoriev I.V."/>
        </authorList>
    </citation>
    <scope>NUCLEOTIDE SEQUENCE [LARGE SCALE GENOMIC DNA]</scope>
    <source>
        <strain evidence="3 4">JEL800</strain>
    </source>
</reference>
<organism evidence="3 4">
    <name type="scientific">Rhizoclosmatium globosum</name>
    <dbReference type="NCBI Taxonomy" id="329046"/>
    <lineage>
        <taxon>Eukaryota</taxon>
        <taxon>Fungi</taxon>
        <taxon>Fungi incertae sedis</taxon>
        <taxon>Chytridiomycota</taxon>
        <taxon>Chytridiomycota incertae sedis</taxon>
        <taxon>Chytridiomycetes</taxon>
        <taxon>Chytridiales</taxon>
        <taxon>Chytriomycetaceae</taxon>
        <taxon>Rhizoclosmatium</taxon>
    </lineage>
</organism>
<feature type="region of interest" description="Disordered" evidence="1">
    <location>
        <begin position="119"/>
        <end position="181"/>
    </location>
</feature>
<gene>
    <name evidence="3" type="ORF">BCR33DRAFT_720562</name>
</gene>
<evidence type="ECO:0000313" key="3">
    <source>
        <dbReference type="EMBL" id="ORY38920.1"/>
    </source>
</evidence>
<name>A0A1Y2BVX9_9FUNG</name>
<keyword evidence="2" id="KW-1133">Transmembrane helix</keyword>
<dbReference type="EMBL" id="MCGO01000042">
    <property type="protein sequence ID" value="ORY38920.1"/>
    <property type="molecule type" value="Genomic_DNA"/>
</dbReference>
<dbReference type="AlphaFoldDB" id="A0A1Y2BVX9"/>
<dbReference type="OrthoDB" id="2161440at2759"/>
<feature type="compositionally biased region" description="Basic and acidic residues" evidence="1">
    <location>
        <begin position="130"/>
        <end position="181"/>
    </location>
</feature>
<comment type="caution">
    <text evidence="3">The sequence shown here is derived from an EMBL/GenBank/DDBJ whole genome shotgun (WGS) entry which is preliminary data.</text>
</comment>
<sequence length="181" mass="20397">MNYKMYIATFATYFVMRKKVKAWWQKLISSPFFIFLTLILLITIIHTFVLRPQYRIVKPVPVSVPADIVGVVPPPPVVAVPLAAGVPAVPGPIAAADGNSKVKPQNWKDRYEKIKGGIDKYIPKGKNKSKPKEKVGKDVNEKEPFEDFKEGRDSVAKEETNKEVQRDQTERNTAESKLSTE</sequence>
<keyword evidence="2" id="KW-0812">Transmembrane</keyword>
<feature type="transmembrane region" description="Helical" evidence="2">
    <location>
        <begin position="32"/>
        <end position="50"/>
    </location>
</feature>
<evidence type="ECO:0000256" key="1">
    <source>
        <dbReference type="SAM" id="MobiDB-lite"/>
    </source>
</evidence>
<evidence type="ECO:0000256" key="2">
    <source>
        <dbReference type="SAM" id="Phobius"/>
    </source>
</evidence>
<dbReference type="Proteomes" id="UP000193642">
    <property type="component" value="Unassembled WGS sequence"/>
</dbReference>
<keyword evidence="4" id="KW-1185">Reference proteome</keyword>
<keyword evidence="2" id="KW-0472">Membrane</keyword>
<proteinExistence type="predicted"/>
<accession>A0A1Y2BVX9</accession>